<feature type="region of interest" description="Disordered" evidence="1">
    <location>
        <begin position="167"/>
        <end position="261"/>
    </location>
</feature>
<sequence>MGATMVRAGLAAGGAALVLIGGALAGCGDGGTERTRTTQADGVERIQLEPGSGSVRIRYERGARGEVRQISHGPTDPGAKSRIENGTLVLDTDCGWNCDIRYEVTLPARLPVEGELGSGGLDVTNMSAVRARVGSGTIDVRDVVGPVEVRTGSGGIRLTRITGAVDAETDSGQVEGRELRGGDVRAHTGSGGVRLGLAEPRSVDADTGSGSIELDVPRVPYRVDSDTGSGSVSVDVPQDPASPHHLRLSTGSGSASVRAAG</sequence>
<feature type="compositionally biased region" description="Low complexity" evidence="1">
    <location>
        <begin position="226"/>
        <end position="236"/>
    </location>
</feature>
<dbReference type="RefSeq" id="WP_345601492.1">
    <property type="nucleotide sequence ID" value="NZ_BAABLT010000034.1"/>
</dbReference>
<proteinExistence type="predicted"/>
<evidence type="ECO:0000313" key="3">
    <source>
        <dbReference type="EMBL" id="MFD0918212.1"/>
    </source>
</evidence>
<dbReference type="Pfam" id="PF13349">
    <property type="entry name" value="DUF4097"/>
    <property type="match status" value="1"/>
</dbReference>
<evidence type="ECO:0000259" key="2">
    <source>
        <dbReference type="Pfam" id="PF13349"/>
    </source>
</evidence>
<dbReference type="Proteomes" id="UP001597018">
    <property type="component" value="Unassembled WGS sequence"/>
</dbReference>
<feature type="domain" description="DUF4097" evidence="2">
    <location>
        <begin position="113"/>
        <end position="257"/>
    </location>
</feature>
<comment type="caution">
    <text evidence="3">The sequence shown here is derived from an EMBL/GenBank/DDBJ whole genome shotgun (WGS) entry which is preliminary data.</text>
</comment>
<accession>A0ABW3FI96</accession>
<feature type="compositionally biased region" description="Basic and acidic residues" evidence="1">
    <location>
        <begin position="175"/>
        <end position="186"/>
    </location>
</feature>
<protein>
    <submittedName>
        <fullName evidence="3">DUF4097 domain-containing protein</fullName>
    </submittedName>
</protein>
<keyword evidence="4" id="KW-1185">Reference proteome</keyword>
<name>A0ABW3FI96_9PSEU</name>
<gene>
    <name evidence="3" type="ORF">ACFQ16_00505</name>
</gene>
<dbReference type="PROSITE" id="PS51257">
    <property type="entry name" value="PROKAR_LIPOPROTEIN"/>
    <property type="match status" value="1"/>
</dbReference>
<organism evidence="3 4">
    <name type="scientific">Saccharopolyspora rosea</name>
    <dbReference type="NCBI Taxonomy" id="524884"/>
    <lineage>
        <taxon>Bacteria</taxon>
        <taxon>Bacillati</taxon>
        <taxon>Actinomycetota</taxon>
        <taxon>Actinomycetes</taxon>
        <taxon>Pseudonocardiales</taxon>
        <taxon>Pseudonocardiaceae</taxon>
        <taxon>Saccharopolyspora</taxon>
    </lineage>
</organism>
<evidence type="ECO:0000256" key="1">
    <source>
        <dbReference type="SAM" id="MobiDB-lite"/>
    </source>
</evidence>
<evidence type="ECO:0000313" key="4">
    <source>
        <dbReference type="Proteomes" id="UP001597018"/>
    </source>
</evidence>
<dbReference type="EMBL" id="JBHTIW010000001">
    <property type="protein sequence ID" value="MFD0918212.1"/>
    <property type="molecule type" value="Genomic_DNA"/>
</dbReference>
<dbReference type="InterPro" id="IPR025164">
    <property type="entry name" value="Toastrack_DUF4097"/>
</dbReference>
<reference evidence="4" key="1">
    <citation type="journal article" date="2019" name="Int. J. Syst. Evol. Microbiol.">
        <title>The Global Catalogue of Microorganisms (GCM) 10K type strain sequencing project: providing services to taxonomists for standard genome sequencing and annotation.</title>
        <authorList>
            <consortium name="The Broad Institute Genomics Platform"/>
            <consortium name="The Broad Institute Genome Sequencing Center for Infectious Disease"/>
            <person name="Wu L."/>
            <person name="Ma J."/>
        </authorList>
    </citation>
    <scope>NUCLEOTIDE SEQUENCE [LARGE SCALE GENOMIC DNA]</scope>
    <source>
        <strain evidence="4">CCUG 56401</strain>
    </source>
</reference>